<dbReference type="EMBL" id="CP065321">
    <property type="protein sequence ID" value="QQR31473.1"/>
    <property type="molecule type" value="Genomic_DNA"/>
</dbReference>
<organism evidence="3 5">
    <name type="scientific">Acutalibacter muris</name>
    <dbReference type="NCBI Taxonomy" id="1796620"/>
    <lineage>
        <taxon>Bacteria</taxon>
        <taxon>Bacillati</taxon>
        <taxon>Bacillota</taxon>
        <taxon>Clostridia</taxon>
        <taxon>Eubacteriales</taxon>
        <taxon>Acutalibacteraceae</taxon>
        <taxon>Acutalibacter</taxon>
    </lineage>
</organism>
<evidence type="ECO:0000313" key="4">
    <source>
        <dbReference type="Proteomes" id="UP000196710"/>
    </source>
</evidence>
<evidence type="ECO:0000313" key="3">
    <source>
        <dbReference type="EMBL" id="QQR31473.1"/>
    </source>
</evidence>
<feature type="domain" description="ATPase AAA-type core" evidence="1">
    <location>
        <begin position="47"/>
        <end position="333"/>
    </location>
</feature>
<dbReference type="PANTHER" id="PTHR40396:SF1">
    <property type="entry name" value="ATPASE AAA-TYPE CORE DOMAIN-CONTAINING PROTEIN"/>
    <property type="match status" value="1"/>
</dbReference>
<accession>A0A1Z2XUR4</accession>
<dbReference type="Pfam" id="PF13304">
    <property type="entry name" value="AAA_21"/>
    <property type="match status" value="1"/>
</dbReference>
<dbReference type="RefSeq" id="WP_066538411.1">
    <property type="nucleotide sequence ID" value="NZ_CP021422.1"/>
</dbReference>
<dbReference type="GO" id="GO:0005524">
    <property type="term" value="F:ATP binding"/>
    <property type="evidence" value="ECO:0007669"/>
    <property type="project" value="InterPro"/>
</dbReference>
<dbReference type="SUPFAM" id="SSF52540">
    <property type="entry name" value="P-loop containing nucleoside triphosphate hydrolases"/>
    <property type="match status" value="1"/>
</dbReference>
<dbReference type="Proteomes" id="UP000196710">
    <property type="component" value="Chromosome"/>
</dbReference>
<sequence length="402" mass="45853">MLCQFSFQNFRSYKSETTFDFQATAIPEFADSLISCGKSDDLLPVGVIYGPNGGGKSNLLQALACLISTVVKPIQDLKKTRVSPIVQQRSGYSPFIFSEETVNSPTEFKLFFRQGTHEYCYYLAVLDDVIVSESLYWRSLGGKKTGTIYEREGTEIVLGPSISKSSISRSVNPKMPYLTFLAITYDIPKIAEVQTWFESCLTLNYANPAIESKVLFPASNIVQDKIIHALNDMGIDMTGYRLDEEGSQLYTQRTINNKCYEMRFEEESDGTRKLISILPLILQALQDGRLVVIDELDAKLHPKLLRYVISLFKNKNINKKGAQLLFTSHDMTTMKNTVFRRDEIWFAALNENHESEIYSLYEIRREDNERVNSTAAFDKQYLEGRYGADPYLSNMLAKENWT</sequence>
<evidence type="ECO:0000313" key="2">
    <source>
        <dbReference type="EMBL" id="ASB42198.1"/>
    </source>
</evidence>
<dbReference type="AlphaFoldDB" id="A0A1Z2XUR4"/>
<dbReference type="Gene3D" id="3.40.50.300">
    <property type="entry name" value="P-loop containing nucleotide triphosphate hydrolases"/>
    <property type="match status" value="2"/>
</dbReference>
<reference evidence="2" key="1">
    <citation type="journal article" date="2017" name="Genome Announc.">
        <title>High-Quality Whole-Genome Sequences of the Oligo-Mouse-Microbiota Bacterial Community.</title>
        <authorList>
            <person name="Garzetti D."/>
            <person name="Brugiroux S."/>
            <person name="Bunk B."/>
            <person name="Pukall R."/>
            <person name="McCoy K.D."/>
            <person name="Macpherson A.J."/>
            <person name="Stecher B."/>
        </authorList>
    </citation>
    <scope>NUCLEOTIDE SEQUENCE</scope>
    <source>
        <strain evidence="2">KB18</strain>
    </source>
</reference>
<gene>
    <name evidence="2" type="ORF">ADH66_16940</name>
    <name evidence="3" type="ORF">I5Q82_07330</name>
</gene>
<reference evidence="3 5" key="3">
    <citation type="submission" date="2020-11" db="EMBL/GenBank/DDBJ databases">
        <title>Closed and high quality bacterial genomes of the OMM12 community.</title>
        <authorList>
            <person name="Marbouty M."/>
            <person name="Lamy-Besnier Q."/>
            <person name="Debarbieux L."/>
            <person name="Koszul R."/>
        </authorList>
    </citation>
    <scope>NUCLEOTIDE SEQUENCE [LARGE SCALE GENOMIC DNA]</scope>
    <source>
        <strain evidence="3 5">KB18</strain>
    </source>
</reference>
<protein>
    <submittedName>
        <fullName evidence="3">AAA family ATPase</fullName>
    </submittedName>
    <submittedName>
        <fullName evidence="2">Abortive infection protein</fullName>
    </submittedName>
</protein>
<evidence type="ECO:0000259" key="1">
    <source>
        <dbReference type="Pfam" id="PF13304"/>
    </source>
</evidence>
<reference evidence="4" key="2">
    <citation type="submission" date="2017-05" db="EMBL/GenBank/DDBJ databases">
        <title>Improved OligoMM genomes.</title>
        <authorList>
            <person name="Garzetti D."/>
        </authorList>
    </citation>
    <scope>NUCLEOTIDE SEQUENCE [LARGE SCALE GENOMIC DNA]</scope>
    <source>
        <strain evidence="4">KB18</strain>
    </source>
</reference>
<dbReference type="GO" id="GO:0016887">
    <property type="term" value="F:ATP hydrolysis activity"/>
    <property type="evidence" value="ECO:0007669"/>
    <property type="project" value="InterPro"/>
</dbReference>
<dbReference type="Proteomes" id="UP000596035">
    <property type="component" value="Chromosome"/>
</dbReference>
<dbReference type="EMBL" id="CP021422">
    <property type="protein sequence ID" value="ASB42198.1"/>
    <property type="molecule type" value="Genomic_DNA"/>
</dbReference>
<keyword evidence="4" id="KW-1185">Reference proteome</keyword>
<evidence type="ECO:0000313" key="5">
    <source>
        <dbReference type="Proteomes" id="UP000596035"/>
    </source>
</evidence>
<dbReference type="InterPro" id="IPR027417">
    <property type="entry name" value="P-loop_NTPase"/>
</dbReference>
<dbReference type="KEGG" id="amur:ADH66_16940"/>
<dbReference type="PANTHER" id="PTHR40396">
    <property type="entry name" value="ATPASE-LIKE PROTEIN"/>
    <property type="match status" value="1"/>
</dbReference>
<name>A0A1Z2XUR4_9FIRM</name>
<dbReference type="InterPro" id="IPR003959">
    <property type="entry name" value="ATPase_AAA_core"/>
</dbReference>
<proteinExistence type="predicted"/>